<dbReference type="Pfam" id="PF04203">
    <property type="entry name" value="Sortase"/>
    <property type="match status" value="1"/>
</dbReference>
<dbReference type="CDD" id="cd05827">
    <property type="entry name" value="Sortase_C"/>
    <property type="match status" value="1"/>
</dbReference>
<dbReference type="GO" id="GO:0016787">
    <property type="term" value="F:hydrolase activity"/>
    <property type="evidence" value="ECO:0007669"/>
    <property type="project" value="UniProtKB-KW"/>
</dbReference>
<protein>
    <submittedName>
        <fullName evidence="4">Sortase A</fullName>
    </submittedName>
</protein>
<reference evidence="4 5" key="1">
    <citation type="submission" date="2019-03" db="EMBL/GenBank/DDBJ databases">
        <title>Genomic Encyclopedia of Type Strains, Phase IV (KMG-IV): sequencing the most valuable type-strain genomes for metagenomic binning, comparative biology and taxonomic classification.</title>
        <authorList>
            <person name="Goeker M."/>
        </authorList>
    </citation>
    <scope>NUCLEOTIDE SEQUENCE [LARGE SCALE GENOMIC DNA]</scope>
    <source>
        <strain evidence="4 5">DSM 29481</strain>
    </source>
</reference>
<keyword evidence="3" id="KW-0812">Transmembrane</keyword>
<dbReference type="InterPro" id="IPR042002">
    <property type="entry name" value="Sortase_C"/>
</dbReference>
<dbReference type="InterPro" id="IPR023365">
    <property type="entry name" value="Sortase_dom-sf"/>
</dbReference>
<dbReference type="InterPro" id="IPR005754">
    <property type="entry name" value="Sortase"/>
</dbReference>
<gene>
    <name evidence="4" type="ORF">EDD61_102109</name>
</gene>
<keyword evidence="3" id="KW-0472">Membrane</keyword>
<dbReference type="EMBL" id="SMBP01000002">
    <property type="protein sequence ID" value="TCU63106.1"/>
    <property type="molecule type" value="Genomic_DNA"/>
</dbReference>
<dbReference type="RefSeq" id="WP_132223661.1">
    <property type="nucleotide sequence ID" value="NZ_JANKBG010000002.1"/>
</dbReference>
<evidence type="ECO:0000313" key="5">
    <source>
        <dbReference type="Proteomes" id="UP000295773"/>
    </source>
</evidence>
<evidence type="ECO:0000313" key="4">
    <source>
        <dbReference type="EMBL" id="TCU63106.1"/>
    </source>
</evidence>
<comment type="caution">
    <text evidence="4">The sequence shown here is derived from an EMBL/GenBank/DDBJ whole genome shotgun (WGS) entry which is preliminary data.</text>
</comment>
<feature type="transmembrane region" description="Helical" evidence="3">
    <location>
        <begin position="251"/>
        <end position="270"/>
    </location>
</feature>
<keyword evidence="3" id="KW-1133">Transmembrane helix</keyword>
<dbReference type="AlphaFoldDB" id="A0A4R3TNA7"/>
<organism evidence="4 5">
    <name type="scientific">Longicatena caecimuris</name>
    <dbReference type="NCBI Taxonomy" id="1796635"/>
    <lineage>
        <taxon>Bacteria</taxon>
        <taxon>Bacillati</taxon>
        <taxon>Bacillota</taxon>
        <taxon>Erysipelotrichia</taxon>
        <taxon>Erysipelotrichales</taxon>
        <taxon>Erysipelotrichaceae</taxon>
        <taxon>Longicatena</taxon>
    </lineage>
</organism>
<dbReference type="NCBIfam" id="TIGR01076">
    <property type="entry name" value="sortase_fam"/>
    <property type="match status" value="1"/>
</dbReference>
<evidence type="ECO:0000256" key="2">
    <source>
        <dbReference type="PIRSR" id="PIRSR605754-1"/>
    </source>
</evidence>
<feature type="active site" description="Acyl-thioester intermediate" evidence="2">
    <location>
        <position position="215"/>
    </location>
</feature>
<accession>A0A4R3TNA7</accession>
<dbReference type="Gene3D" id="2.40.260.10">
    <property type="entry name" value="Sortase"/>
    <property type="match status" value="1"/>
</dbReference>
<keyword evidence="1" id="KW-0378">Hydrolase</keyword>
<dbReference type="Proteomes" id="UP000295773">
    <property type="component" value="Unassembled WGS sequence"/>
</dbReference>
<evidence type="ECO:0000256" key="1">
    <source>
        <dbReference type="ARBA" id="ARBA00022801"/>
    </source>
</evidence>
<feature type="transmembrane region" description="Helical" evidence="3">
    <location>
        <begin position="7"/>
        <end position="29"/>
    </location>
</feature>
<sequence length="280" mass="31729">MHKKRKWSAFLVPVLFIAIGAGIFLYPHISNWYMEEQPKKVIHQYQTSIAREKQEDIQKLWKAAITYNENLSGDPVHDPFVKGSGYVLPKDYEEVLNVNHDGVMGHLTISKINVSLPIYHGCGEEALKKGAGHLEGTSLPIGRNSQHAILCAHRGLPSALLFTKLNELEKGDSFRITVLDKTFFYEVDEIRVVKPKEVEKLRIIKGKDYVTLMTCTPYGINTHRLLVRGKRVQAIHEVDVTSQEKEKTENLWIIGGGIIILLSLVCVLKLRKKAKHEQGT</sequence>
<dbReference type="SUPFAM" id="SSF63817">
    <property type="entry name" value="Sortase"/>
    <property type="match status" value="1"/>
</dbReference>
<feature type="active site" description="Proton donor/acceptor" evidence="2">
    <location>
        <position position="153"/>
    </location>
</feature>
<dbReference type="NCBIfam" id="NF033745">
    <property type="entry name" value="class_C_sortase"/>
    <property type="match status" value="1"/>
</dbReference>
<name>A0A4R3TNA7_9FIRM</name>
<proteinExistence type="predicted"/>
<keyword evidence="5" id="KW-1185">Reference proteome</keyword>
<evidence type="ECO:0000256" key="3">
    <source>
        <dbReference type="SAM" id="Phobius"/>
    </source>
</evidence>